<name>A0ABT3WJ36_9PROT</name>
<dbReference type="NCBIfam" id="TIGR02593">
    <property type="entry name" value="CRISPR_cas5"/>
    <property type="match status" value="1"/>
</dbReference>
<accession>A0ABT3WJ36</accession>
<dbReference type="InterPro" id="IPR010147">
    <property type="entry name" value="CRISPR-assoc_prot_CasD"/>
</dbReference>
<dbReference type="NCBIfam" id="TIGR01868">
    <property type="entry name" value="casD_Cas5e"/>
    <property type="match status" value="1"/>
</dbReference>
<keyword evidence="3" id="KW-1185">Reference proteome</keyword>
<dbReference type="EMBL" id="JANIDY010000004">
    <property type="protein sequence ID" value="MCX5618693.1"/>
    <property type="molecule type" value="Genomic_DNA"/>
</dbReference>
<dbReference type="Proteomes" id="UP001165576">
    <property type="component" value="Unassembled WGS sequence"/>
</dbReference>
<dbReference type="CDD" id="cd09645">
    <property type="entry name" value="Cas5_I-E"/>
    <property type="match status" value="1"/>
</dbReference>
<proteinExistence type="predicted"/>
<dbReference type="RefSeq" id="WP_266117203.1">
    <property type="nucleotide sequence ID" value="NZ_JANIDY010000004.1"/>
</dbReference>
<sequence length="251" mass="27691">MSSPYLVFSLAASLGAMGELAGHERRGSLLWPGRSALIGLIGAALGIRRDGDFSRLDRLKIDVAVFDSGTSLRDFHTIQSVPAAAVKKPNSRPEAIRAAGGRLTTSITLRDYRAGVFYGVAVQGEGLEEIAAALRKPYFTLYLGRKSCPLSAPPHPQIVQADTVDEALEQYFTPYLEEYRRLCSADKANEIPKRPEWLARHVGCAENVMIVGKEGSQRDLVHDVPLDRQRWHFTAREVGIRHVVLSGKEQQ</sequence>
<evidence type="ECO:0000256" key="1">
    <source>
        <dbReference type="ARBA" id="ARBA00023118"/>
    </source>
</evidence>
<evidence type="ECO:0000313" key="3">
    <source>
        <dbReference type="Proteomes" id="UP001165576"/>
    </source>
</evidence>
<reference evidence="2" key="1">
    <citation type="submission" date="2022-07" db="EMBL/GenBank/DDBJ databases">
        <title>Bombella genomes.</title>
        <authorList>
            <person name="Harer L."/>
            <person name="Styblova S."/>
            <person name="Ehrmann M."/>
        </authorList>
    </citation>
    <scope>NUCLEOTIDE SEQUENCE</scope>
    <source>
        <strain evidence="2">TMW 2.2543</strain>
    </source>
</reference>
<dbReference type="InterPro" id="IPR013422">
    <property type="entry name" value="CRISPR-assoc_prot_Cas5_N"/>
</dbReference>
<comment type="caution">
    <text evidence="2">The sequence shown here is derived from an EMBL/GenBank/DDBJ whole genome shotgun (WGS) entry which is preliminary data.</text>
</comment>
<keyword evidence="1" id="KW-0051">Antiviral defense</keyword>
<dbReference type="InterPro" id="IPR021124">
    <property type="entry name" value="CRISPR-assoc_prot_Cas5"/>
</dbReference>
<protein>
    <submittedName>
        <fullName evidence="2">Type I-E CRISPR-associated protein Cas5/CasD</fullName>
    </submittedName>
</protein>
<dbReference type="Pfam" id="PF09704">
    <property type="entry name" value="Cas_Cas5d"/>
    <property type="match status" value="1"/>
</dbReference>
<dbReference type="Gene3D" id="3.30.70.2660">
    <property type="match status" value="1"/>
</dbReference>
<evidence type="ECO:0000313" key="2">
    <source>
        <dbReference type="EMBL" id="MCX5618693.1"/>
    </source>
</evidence>
<gene>
    <name evidence="2" type="primary">cas5e</name>
    <name evidence="2" type="ORF">NQF86_08475</name>
</gene>
<organism evidence="2 3">
    <name type="scientific">Bombella pluederhausensis</name>
    <dbReference type="NCBI Taxonomy" id="2967336"/>
    <lineage>
        <taxon>Bacteria</taxon>
        <taxon>Pseudomonadati</taxon>
        <taxon>Pseudomonadota</taxon>
        <taxon>Alphaproteobacteria</taxon>
        <taxon>Acetobacterales</taxon>
        <taxon>Acetobacteraceae</taxon>
        <taxon>Bombella</taxon>
    </lineage>
</organism>